<comment type="caution">
    <text evidence="1">The sequence shown here is derived from an EMBL/GenBank/DDBJ whole genome shotgun (WGS) entry which is preliminary data.</text>
</comment>
<dbReference type="SUPFAM" id="SSF48371">
    <property type="entry name" value="ARM repeat"/>
    <property type="match status" value="1"/>
</dbReference>
<keyword evidence="2" id="KW-1185">Reference proteome</keyword>
<evidence type="ECO:0000313" key="1">
    <source>
        <dbReference type="EMBL" id="MCJ1977590.1"/>
    </source>
</evidence>
<evidence type="ECO:0000313" key="2">
    <source>
        <dbReference type="Proteomes" id="UP001522462"/>
    </source>
</evidence>
<proteinExistence type="predicted"/>
<organism evidence="1 2">
    <name type="scientific">Pseudolactococcus paracarnosus</name>
    <dbReference type="NCBI Taxonomy" id="2749962"/>
    <lineage>
        <taxon>Bacteria</taxon>
        <taxon>Bacillati</taxon>
        <taxon>Bacillota</taxon>
        <taxon>Bacilli</taxon>
        <taxon>Lactobacillales</taxon>
        <taxon>Streptococcaceae</taxon>
        <taxon>Pseudolactococcus</taxon>
    </lineage>
</organism>
<reference evidence="1 2" key="1">
    <citation type="journal article" date="2022" name="Microbiol. Res.">
        <title>Comparative genome analysis, predicted lifestyle and antimicrobial strategies of Lactococcus carnosus and Lactococcus paracarnosus isolated from meat.</title>
        <authorList>
            <person name="Werum V."/>
            <person name="Ehrmann M."/>
            <person name="Vogel R."/>
            <person name="Hilgarth M."/>
        </authorList>
    </citation>
    <scope>NUCLEOTIDE SEQUENCE [LARGE SCALE GENOMIC DNA]</scope>
    <source>
        <strain evidence="1 2">TMW21897</strain>
    </source>
</reference>
<dbReference type="RefSeq" id="WP_243914529.1">
    <property type="nucleotide sequence ID" value="NZ_JAAEDA010000008.1"/>
</dbReference>
<dbReference type="EMBL" id="JAAEDA010000008">
    <property type="protein sequence ID" value="MCJ1977590.1"/>
    <property type="molecule type" value="Genomic_DNA"/>
</dbReference>
<name>A0ABT0ALZ9_9LACT</name>
<sequence length="734" mass="81959">MANTYFDWCVCIHRFFQSGQPNFFTHADSRSDVWSVYTEITENLGTMVVEADDKNNSGVTGKKLLLKPVFFLADVPITDIMKEVREITKNGFSDIKNGMSGNDQILKNLGVDIEGYTRSHTQTLDKSIRNVSSDVSSMSRTVTQEVSAVSKGISGISGIIKGVSGSVSAIASGAVNALLLENVVKPMFNTLTSNVELGRITTQKFFEKQIAIFQPGSTSTTINNNDSLFVTLLKNLGNATTSAVEKVSTSINKIFTVYSPDMIPSDSESWFIRLIKNIGRQTISSINSFEQLFRNVFRIDSDKVEVNYYDSPLIKLFKNLNSTLVASVNKFANVFNIFSSSTQAYSNDSLFVTLLKNLGNATTSAVEKVSTSINKIFTVYSPDMIPSDSESWFIRLIKNIGRQTISSINSFEQLFRNVFRIDSDKVEVNYYDSPLIKLFKNLNSTLVASVNKFANVFNIFSSGTQAYSNDSLFVTLLKNLGNATTSAVEKVATSINKIFTVYSPDMIPSDSESWFIRLIKNIGRQTMSSINSFEQLFRNVFKVASDNAEVNYYDSPLVKLLKNLFRSVTIPNFANLETKLVDIIKTISKVPALNELIKNGFSDLSNTFASITEPLKNIGVTIMKALFESITKFFIPSDPNFLKNKIKGIQEKFNTKFQVPLGFLSLFKTLFGFERTPFPKQFTLKLYGKDNHVPLELVSLMSEIIRPILTSLLCFTILIECYKRVTGSDEAVLQ</sequence>
<dbReference type="InterPro" id="IPR016024">
    <property type="entry name" value="ARM-type_fold"/>
</dbReference>
<gene>
    <name evidence="1" type="ORF">GYN19_06430</name>
</gene>
<accession>A0ABT0ALZ9</accession>
<protein>
    <submittedName>
        <fullName evidence="1">Uncharacterized protein</fullName>
    </submittedName>
</protein>
<dbReference type="Proteomes" id="UP001522462">
    <property type="component" value="Unassembled WGS sequence"/>
</dbReference>